<dbReference type="Pfam" id="PF01593">
    <property type="entry name" value="Amino_oxidase"/>
    <property type="match status" value="1"/>
</dbReference>
<evidence type="ECO:0000259" key="2">
    <source>
        <dbReference type="Pfam" id="PF01593"/>
    </source>
</evidence>
<proteinExistence type="predicted"/>
<name>A0AAN6BTS1_FUSAU</name>
<dbReference type="SUPFAM" id="SSF54373">
    <property type="entry name" value="FAD-linked reductases, C-terminal domain"/>
    <property type="match status" value="1"/>
</dbReference>
<dbReference type="PANTHER" id="PTHR10742:SF382">
    <property type="entry name" value="AMINE OXIDASE DOMAIN-CONTAINING PROTEIN"/>
    <property type="match status" value="1"/>
</dbReference>
<dbReference type="GO" id="GO:0001716">
    <property type="term" value="F:L-amino-acid oxidase activity"/>
    <property type="evidence" value="ECO:0007669"/>
    <property type="project" value="TreeGrafter"/>
</dbReference>
<dbReference type="GO" id="GO:0009063">
    <property type="term" value="P:amino acid catabolic process"/>
    <property type="evidence" value="ECO:0007669"/>
    <property type="project" value="TreeGrafter"/>
</dbReference>
<feature type="compositionally biased region" description="Acidic residues" evidence="1">
    <location>
        <begin position="1070"/>
        <end position="1085"/>
    </location>
</feature>
<keyword evidence="4" id="KW-1185">Reference proteome</keyword>
<dbReference type="InterPro" id="IPR036188">
    <property type="entry name" value="FAD/NAD-bd_sf"/>
</dbReference>
<dbReference type="Proteomes" id="UP000537989">
    <property type="component" value="Unassembled WGS sequence"/>
</dbReference>
<dbReference type="PANTHER" id="PTHR10742">
    <property type="entry name" value="FLAVIN MONOAMINE OXIDASE"/>
    <property type="match status" value="1"/>
</dbReference>
<feature type="compositionally biased region" description="Polar residues" evidence="1">
    <location>
        <begin position="1248"/>
        <end position="1261"/>
    </location>
</feature>
<feature type="region of interest" description="Disordered" evidence="1">
    <location>
        <begin position="912"/>
        <end position="970"/>
    </location>
</feature>
<feature type="non-terminal residue" evidence="3">
    <location>
        <position position="1441"/>
    </location>
</feature>
<reference evidence="3 4" key="1">
    <citation type="submission" date="2020-02" db="EMBL/GenBank/DDBJ databases">
        <title>Identification and distribution of gene clusters putatively required for synthesis of sphingolipid metabolism inhibitors in phylogenetically diverse species of the filamentous fungus Fusarium.</title>
        <authorList>
            <person name="Kim H.-S."/>
            <person name="Busman M."/>
            <person name="Brown D.W."/>
            <person name="Divon H."/>
            <person name="Uhlig S."/>
            <person name="Proctor R.H."/>
        </authorList>
    </citation>
    <scope>NUCLEOTIDE SEQUENCE [LARGE SCALE GENOMIC DNA]</scope>
    <source>
        <strain evidence="3 4">NRRL 2903</strain>
    </source>
</reference>
<dbReference type="SUPFAM" id="SSF51905">
    <property type="entry name" value="FAD/NAD(P)-binding domain"/>
    <property type="match status" value="1"/>
</dbReference>
<dbReference type="Gene3D" id="3.50.50.60">
    <property type="entry name" value="FAD/NAD(P)-binding domain"/>
    <property type="match status" value="1"/>
</dbReference>
<gene>
    <name evidence="3" type="ORF">FAUST_11857</name>
</gene>
<evidence type="ECO:0000313" key="4">
    <source>
        <dbReference type="Proteomes" id="UP000537989"/>
    </source>
</evidence>
<feature type="compositionally biased region" description="Basic and acidic residues" evidence="1">
    <location>
        <begin position="1059"/>
        <end position="1069"/>
    </location>
</feature>
<dbReference type="Gene3D" id="3.90.660.10">
    <property type="match status" value="1"/>
</dbReference>
<accession>A0AAN6BTS1</accession>
<organism evidence="3 4">
    <name type="scientific">Fusarium austroamericanum</name>
    <dbReference type="NCBI Taxonomy" id="282268"/>
    <lineage>
        <taxon>Eukaryota</taxon>
        <taxon>Fungi</taxon>
        <taxon>Dikarya</taxon>
        <taxon>Ascomycota</taxon>
        <taxon>Pezizomycotina</taxon>
        <taxon>Sordariomycetes</taxon>
        <taxon>Hypocreomycetidae</taxon>
        <taxon>Hypocreales</taxon>
        <taxon>Nectriaceae</taxon>
        <taxon>Fusarium</taxon>
    </lineage>
</organism>
<evidence type="ECO:0000313" key="3">
    <source>
        <dbReference type="EMBL" id="KAF5227316.1"/>
    </source>
</evidence>
<protein>
    <recommendedName>
        <fullName evidence="2">Amine oxidase domain-containing protein</fullName>
    </recommendedName>
</protein>
<feature type="domain" description="Amine oxidase" evidence="2">
    <location>
        <begin position="173"/>
        <end position="655"/>
    </location>
</feature>
<evidence type="ECO:0000256" key="1">
    <source>
        <dbReference type="SAM" id="MobiDB-lite"/>
    </source>
</evidence>
<feature type="region of interest" description="Disordered" evidence="1">
    <location>
        <begin position="1232"/>
        <end position="1263"/>
    </location>
</feature>
<feature type="region of interest" description="Disordered" evidence="1">
    <location>
        <begin position="1059"/>
        <end position="1086"/>
    </location>
</feature>
<dbReference type="InterPro" id="IPR002937">
    <property type="entry name" value="Amino_oxidase"/>
</dbReference>
<dbReference type="EMBL" id="JAAMOD010000617">
    <property type="protein sequence ID" value="KAF5227316.1"/>
    <property type="molecule type" value="Genomic_DNA"/>
</dbReference>
<dbReference type="InterPro" id="IPR050281">
    <property type="entry name" value="Flavin_monoamine_oxidase"/>
</dbReference>
<sequence length="1441" mass="162129">MKHSIASLALSVGSSFASSLPIQLETREPLTSHLANIHVRFNKPTQGSLSFTYGPCDARSISEAHHTIAETDSKSVSRLAWVIPTNTNDNGCISAWTNDGALVGRSGPQKLHRIKRRAPQKRGKDSILMTEDNGFDVLGPWFDGVAHLTKTGTSFVDEDAAKSKEIAIVGAGMSGLMTYLVLSQAGMNNISIIEAGQRLGGRVHTEYLSGGPFDYSYQEMGPMRFPSTYTSPETNETMNITDHQLVFQLADEMNNLNKHDKNLSVDFIPWIQASPNGLSYKNEFKLPNGMPPTLAQIAKNASLGAPSSLGPAEKDLQAKVDTFMPGSDFSTLMAKNMFKAHKQWLETGLNGLGGDQWSEYAFMVNYLKGTANSTDVLGDWSAATFWDTLYEGLYFSAASYKTIDGGLNRLPLSFHPLVDDITTMGRKIERVRYDDSNDKVTLQWRKQYNDTEFQDSTFDYAIIAVPFSIVRRWRLPSLPATISNAIKGLNYGSACKVALEFSERFWEHYENPIVGGCSTTSDIPGIGSICYPSYNINGTGPATILASYQSGDMGVRLASMTEEEHVQMVFDAMVDIHGEFIRELYTGKFNRRCWALDPLQSGSWASPTAGQHQLYIPEYFKTYDKMIFVGEHTSYTHAWIASALDSGIRGAVQLLLELGLIDEAKQAVDKWMARWIEVLLPTYHGNDIEKVSGSAETNYMDNDQFTGTEDLDFNRALAALLTLQVEQSYLSEILLLYLPIIIYVHLDIHPRLLGEDIRMCYFDQVRWTCGYWKWSTFRQQCTKEYRVGETCGLKLVYETKFEPGLCRLCCQTEKKQSRYAGLFRDLQRWGGDTNRTAAIEQVLRQMEEVADQIYCMREQHDCRVEAAQQSSPMVSKTTVDHVPSEMVEDFVLGTDIDPGAAGVTTDEIQPIRPLTTIPPNAPVFFRDPTQGSFRVDRDDLDDDLSSDGSGSCMSSSTAPTSVSGGGGPEQREANEAFIDLLYNTVDLRMLIHPSLYGKEMDRKQLVGKLRKLLKLLGQDLEAEIRSSESTRIGLFFRKSSRQLSSEIIIGLSKEERGYEERVPRDKEVDPVSEDDELVESDSGDEADIRPNMPDLKSLIASTNSFCAFITRLVDFVDTSFEARLKRLAESKTKGMNSSDIRHITEVVSELSYSKPKTITMSAYWGISWIGKSMASLRAALPDEWDWWPLNEPRLRPLPNCITLTWTCVCGDIRREVVPKTFARGVIKIREQTLPMSSPPSSAPPEFSTADTKPSPTPSGSHSLHLYPQRSMQDPTPFTRTSIVSDALPVTISMPSTSRYIMFFVNSGGLRLRPIESKSLCNEQLFCQLRSEYRQAKGWFKTWFGLMTFSHCDFHQFEQWHEKRYCERRSGVPPLCDKDYYYQPRPLDEPPLSRHEFYDRFYGRIDSEACIVTRQRICNECDAVDRIPQKKELGGFVGKERP</sequence>
<feature type="compositionally biased region" description="Low complexity" evidence="1">
    <location>
        <begin position="946"/>
        <end position="962"/>
    </location>
</feature>
<dbReference type="Gene3D" id="1.20.1440.240">
    <property type="match status" value="1"/>
</dbReference>
<comment type="caution">
    <text evidence="3">The sequence shown here is derived from an EMBL/GenBank/DDBJ whole genome shotgun (WGS) entry which is preliminary data.</text>
</comment>